<dbReference type="EMBL" id="CAJZBQ010000054">
    <property type="protein sequence ID" value="CAG9332273.1"/>
    <property type="molecule type" value="Genomic_DNA"/>
</dbReference>
<evidence type="ECO:0000256" key="2">
    <source>
        <dbReference type="ARBA" id="ARBA00022614"/>
    </source>
</evidence>
<dbReference type="Proteomes" id="UP001162131">
    <property type="component" value="Unassembled WGS sequence"/>
</dbReference>
<keyword evidence="4" id="KW-0175">Coiled coil</keyword>
<accession>A0AAU9KGA4</accession>
<dbReference type="GO" id="GO:0006913">
    <property type="term" value="P:nucleocytoplasmic transport"/>
    <property type="evidence" value="ECO:0007669"/>
    <property type="project" value="TreeGrafter"/>
</dbReference>
<protein>
    <submittedName>
        <fullName evidence="5">Uncharacterized protein</fullName>
    </submittedName>
</protein>
<dbReference type="SUPFAM" id="SSF52047">
    <property type="entry name" value="RNI-like"/>
    <property type="match status" value="1"/>
</dbReference>
<keyword evidence="2" id="KW-0433">Leucine-rich repeat</keyword>
<dbReference type="GO" id="GO:0005096">
    <property type="term" value="F:GTPase activator activity"/>
    <property type="evidence" value="ECO:0007669"/>
    <property type="project" value="UniProtKB-KW"/>
</dbReference>
<dbReference type="SMART" id="SM00368">
    <property type="entry name" value="LRR_RI"/>
    <property type="match status" value="11"/>
</dbReference>
<gene>
    <name evidence="5" type="ORF">BSTOLATCC_MIC55723</name>
</gene>
<evidence type="ECO:0000256" key="4">
    <source>
        <dbReference type="SAM" id="Coils"/>
    </source>
</evidence>
<dbReference type="AlphaFoldDB" id="A0AAU9KGA4"/>
<keyword evidence="1" id="KW-0343">GTPase activation</keyword>
<dbReference type="Gene3D" id="3.80.10.10">
    <property type="entry name" value="Ribonuclease Inhibitor"/>
    <property type="match status" value="3"/>
</dbReference>
<dbReference type="PANTHER" id="PTHR24113:SF12">
    <property type="entry name" value="RAN GTPASE-ACTIVATING PROTEIN 1"/>
    <property type="match status" value="1"/>
</dbReference>
<dbReference type="InterPro" id="IPR001611">
    <property type="entry name" value="Leu-rich_rpt"/>
</dbReference>
<name>A0AAU9KGA4_9CILI</name>
<comment type="caution">
    <text evidence="5">The sequence shown here is derived from an EMBL/GenBank/DDBJ whole genome shotgun (WGS) entry which is preliminary data.</text>
</comment>
<reference evidence="5" key="1">
    <citation type="submission" date="2021-09" db="EMBL/GenBank/DDBJ databases">
        <authorList>
            <consortium name="AG Swart"/>
            <person name="Singh M."/>
            <person name="Singh A."/>
            <person name="Seah K."/>
            <person name="Emmerich C."/>
        </authorList>
    </citation>
    <scope>NUCLEOTIDE SEQUENCE</scope>
    <source>
        <strain evidence="5">ATCC30299</strain>
    </source>
</reference>
<evidence type="ECO:0000256" key="3">
    <source>
        <dbReference type="ARBA" id="ARBA00022737"/>
    </source>
</evidence>
<feature type="coiled-coil region" evidence="4">
    <location>
        <begin position="633"/>
        <end position="713"/>
    </location>
</feature>
<dbReference type="GO" id="GO:0031267">
    <property type="term" value="F:small GTPase binding"/>
    <property type="evidence" value="ECO:0007669"/>
    <property type="project" value="TreeGrafter"/>
</dbReference>
<dbReference type="GO" id="GO:0005829">
    <property type="term" value="C:cytosol"/>
    <property type="evidence" value="ECO:0007669"/>
    <property type="project" value="TreeGrafter"/>
</dbReference>
<organism evidence="5 6">
    <name type="scientific">Blepharisma stoltei</name>
    <dbReference type="NCBI Taxonomy" id="1481888"/>
    <lineage>
        <taxon>Eukaryota</taxon>
        <taxon>Sar</taxon>
        <taxon>Alveolata</taxon>
        <taxon>Ciliophora</taxon>
        <taxon>Postciliodesmatophora</taxon>
        <taxon>Heterotrichea</taxon>
        <taxon>Heterotrichida</taxon>
        <taxon>Blepharismidae</taxon>
        <taxon>Blepharisma</taxon>
    </lineage>
</organism>
<dbReference type="PROSITE" id="PS51450">
    <property type="entry name" value="LRR"/>
    <property type="match status" value="1"/>
</dbReference>
<dbReference type="GO" id="GO:0005634">
    <property type="term" value="C:nucleus"/>
    <property type="evidence" value="ECO:0007669"/>
    <property type="project" value="TreeGrafter"/>
</dbReference>
<evidence type="ECO:0000313" key="6">
    <source>
        <dbReference type="Proteomes" id="UP001162131"/>
    </source>
</evidence>
<dbReference type="GO" id="GO:0048471">
    <property type="term" value="C:perinuclear region of cytoplasm"/>
    <property type="evidence" value="ECO:0007669"/>
    <property type="project" value="TreeGrafter"/>
</dbReference>
<keyword evidence="6" id="KW-1185">Reference proteome</keyword>
<evidence type="ECO:0000256" key="1">
    <source>
        <dbReference type="ARBA" id="ARBA00022468"/>
    </source>
</evidence>
<dbReference type="InterPro" id="IPR027038">
    <property type="entry name" value="RanGap"/>
</dbReference>
<keyword evidence="3" id="KW-0677">Repeat</keyword>
<dbReference type="PANTHER" id="PTHR24113">
    <property type="entry name" value="RAN GTPASE-ACTIVATING PROTEIN 1"/>
    <property type="match status" value="1"/>
</dbReference>
<dbReference type="InterPro" id="IPR032675">
    <property type="entry name" value="LRR_dom_sf"/>
</dbReference>
<proteinExistence type="predicted"/>
<evidence type="ECO:0000313" key="5">
    <source>
        <dbReference type="EMBL" id="CAG9332273.1"/>
    </source>
</evidence>
<dbReference type="Pfam" id="PF13516">
    <property type="entry name" value="LRR_6"/>
    <property type="match status" value="7"/>
</dbReference>
<feature type="coiled-coil region" evidence="4">
    <location>
        <begin position="548"/>
        <end position="604"/>
    </location>
</feature>
<sequence>MNDTINLHWAKLENAITGTTLPVRPSTAISTPSNKILRKTLSRDAIRKTNQSNRKSFSCLNTSFPRPFTAQTTTALLNSSYFDGLSNAELSEIFRAKCEDLQISLHQEQEMKFQMFSGKSFKDRKFDMRKCCIGPSAAKKIGDLLRNSNKFYSILLAKNSIGDEGAIYLARCLSKNKSIVHIDISSNDITPGGAKVILNLLTAHPSMISFDISSHEGLHRNRLSTTASKSVAQMLKYNKLLLYLNFASTALGPFGMVNLIEGLKMNKTLLFLNLSNNNSGARPMELLAKTLVNTNLEELDISMNNITDEGIEPFANLFNGLYGAMCKLKKFDSSGNKLSFRGGGKLFRSLKSNPHLKALNIENNPLGPHISNYIKELLEANTELEYLNMSNCNLQDEGVSVITEPLGKNFSLKTLILKKNLLGNEGVQHIAFGLWRNASLTSIDLSNNKITKQGGVCLAESLQKNKTLQSLELKENDLKDGAGRELSEASRLNKSILNLSLDLNPLDYKYIKNINQNMKINRALFRSKRAPAIKSDLKRLKFVDKKSVDEIELSIDEKKKEQEDAENKLSVQKSKLEELKAKEKEKLDELIAEYQKYVEKSEELSVILNKILEEMKIFSNRAGKEMLSCKIVLDVADAELKNLENRKNALYLDFSSKRECLKTEKASLKQKIEREETGKRIAENELQDMKFKLRETKIELAKLKIQINSGETKEVSLFGQIPKNESKSKYRVKPKKKKKIQKMDTAIQEILATLQED</sequence>